<keyword evidence="3" id="KW-0548">Nucleotidyltransferase</keyword>
<sequence>MCDTNLDYLGKISVRKDKHRFDRPIPKKTRLHVQKIVIKAIYKYATPELADRVINGYRRSDASDESAEIDFLKTDQPYVDLPRDFHYCRSLRVTEQLFRPSRRLKPISFPDLRYYPWTLNTSAEVPFTNSKYWEGIIRQKQSDGDIEDGATSFHNLYNEVFHINRKHVHIIKRRLPPFWNTNGEPEPYLWSSLHTRAHLVKSENPDKNRAVFGVTKLLLMTENMFIWNLQKEYLNQIVKSPMMWGFETVRGGWMKIWRETHKDGPPSSVLSADWSGFDHKVLHEIIDDVHIMWRNWFDFDQGYEPTNTYPNTTTRPEQIQNLWDWMTYSIKHTAIRCQSGKTYRWKFNGLASGYQQTQLLGSFVNCVMLLTCLSSIGINIEAPTFKIFVQGDDSLVTFNEMVFIHETKPFLLKLEKDARRRFNADLSVEKSFAGQSLSDVEVLSYKNRSGIAYRDEAELLAHLLYPERHRDLAATAASAIGIATAAMGCSRTVYDICHDVYNFIVNELGISPHPRGVHWMTRVHIPISIDVFPSFQQTSAQNWCLTERSKSDNNRLWPTQPIGQTDDKPDGFYFLNH</sequence>
<keyword evidence="2" id="KW-0808">Transferase</keyword>
<dbReference type="InterPro" id="IPR001205">
    <property type="entry name" value="RNA-dir_pol_C"/>
</dbReference>
<accession>A0A2I5ARF4</accession>
<dbReference type="GO" id="GO:0006351">
    <property type="term" value="P:DNA-templated transcription"/>
    <property type="evidence" value="ECO:0007669"/>
    <property type="project" value="InterPro"/>
</dbReference>
<evidence type="ECO:0000256" key="2">
    <source>
        <dbReference type="ARBA" id="ARBA00022679"/>
    </source>
</evidence>
<evidence type="ECO:0000256" key="4">
    <source>
        <dbReference type="ARBA" id="ARBA00022741"/>
    </source>
</evidence>
<feature type="domain" description="RNA-directed RNA polymerase C-terminal" evidence="6">
    <location>
        <begin position="204"/>
        <end position="405"/>
    </location>
</feature>
<evidence type="ECO:0000256" key="5">
    <source>
        <dbReference type="ARBA" id="ARBA00022953"/>
    </source>
</evidence>
<dbReference type="GO" id="GO:0003968">
    <property type="term" value="F:RNA-directed RNA polymerase activity"/>
    <property type="evidence" value="ECO:0007669"/>
    <property type="project" value="UniProtKB-KW"/>
</dbReference>
<dbReference type="InterPro" id="IPR043128">
    <property type="entry name" value="Rev_trsase/Diguanyl_cyclase"/>
</dbReference>
<evidence type="ECO:0000259" key="6">
    <source>
        <dbReference type="Pfam" id="PF00680"/>
    </source>
</evidence>
<keyword evidence="5" id="KW-0693">Viral RNA replication</keyword>
<keyword evidence="4" id="KW-0547">Nucleotide-binding</keyword>
<evidence type="ECO:0000256" key="1">
    <source>
        <dbReference type="ARBA" id="ARBA00022484"/>
    </source>
</evidence>
<dbReference type="Gene3D" id="3.30.70.270">
    <property type="match status" value="1"/>
</dbReference>
<organism evidence="7">
    <name type="scientific">Erysiphe necator partitivirus 2</name>
    <dbReference type="NCBI Taxonomy" id="2052565"/>
    <lineage>
        <taxon>Viruses</taxon>
        <taxon>Riboviria</taxon>
        <taxon>Orthornavirae</taxon>
        <taxon>Pisuviricota</taxon>
        <taxon>Duplopiviricetes</taxon>
        <taxon>Durnavirales</taxon>
        <taxon>Partitiviridae</taxon>
    </lineage>
</organism>
<dbReference type="Pfam" id="PF00680">
    <property type="entry name" value="RdRP_1"/>
    <property type="match status" value="1"/>
</dbReference>
<dbReference type="SUPFAM" id="SSF56672">
    <property type="entry name" value="DNA/RNA polymerases"/>
    <property type="match status" value="1"/>
</dbReference>
<evidence type="ECO:0000256" key="3">
    <source>
        <dbReference type="ARBA" id="ARBA00022695"/>
    </source>
</evidence>
<protein>
    <submittedName>
        <fullName evidence="7">RNA-dependent RNA polymerase</fullName>
    </submittedName>
</protein>
<name>A0A2I5ARF4_9VIRU</name>
<dbReference type="GO" id="GO:0000166">
    <property type="term" value="F:nucleotide binding"/>
    <property type="evidence" value="ECO:0007669"/>
    <property type="project" value="UniProtKB-KW"/>
</dbReference>
<proteinExistence type="predicted"/>
<dbReference type="EMBL" id="KY420043">
    <property type="protein sequence ID" value="ATS94403.1"/>
    <property type="molecule type" value="Genomic_RNA"/>
</dbReference>
<evidence type="ECO:0000313" key="7">
    <source>
        <dbReference type="EMBL" id="ATS94403.1"/>
    </source>
</evidence>
<reference evidence="7" key="1">
    <citation type="journal article" date="2018" name="Arch. Virol.">
        <title>Detection and analysis of mycovirus-related RNA viruses from grape powdery mildew fungus Erysiphe necator.</title>
        <authorList>
            <person name="Pandey B."/>
            <person name="Naidu R.A."/>
            <person name="Grove G.G."/>
        </authorList>
    </citation>
    <scope>NUCLEOTIDE SEQUENCE</scope>
    <source>
        <strain evidence="7">Gpm 2</strain>
    </source>
</reference>
<dbReference type="GO" id="GO:0003723">
    <property type="term" value="F:RNA binding"/>
    <property type="evidence" value="ECO:0007669"/>
    <property type="project" value="InterPro"/>
</dbReference>
<keyword evidence="1 7" id="KW-0696">RNA-directed RNA polymerase</keyword>
<dbReference type="InterPro" id="IPR043502">
    <property type="entry name" value="DNA/RNA_pol_sf"/>
</dbReference>